<comment type="caution">
    <text evidence="4">The sequence shown here is derived from an EMBL/GenBank/DDBJ whole genome shotgun (WGS) entry which is preliminary data.</text>
</comment>
<dbReference type="AlphaFoldDB" id="A0A506PJX3"/>
<dbReference type="RefSeq" id="WP_140989730.1">
    <property type="nucleotide sequence ID" value="NZ_VHIQ01000003.1"/>
</dbReference>
<dbReference type="InterPro" id="IPR027791">
    <property type="entry name" value="Galactosyl_T_C"/>
</dbReference>
<keyword evidence="5" id="KW-1185">Reference proteome</keyword>
<feature type="domain" description="Glycosyltransferase 2-like" evidence="2">
    <location>
        <begin position="6"/>
        <end position="119"/>
    </location>
</feature>
<dbReference type="InterPro" id="IPR029044">
    <property type="entry name" value="Nucleotide-diphossugar_trans"/>
</dbReference>
<keyword evidence="1 4" id="KW-0808">Transferase</keyword>
<evidence type="ECO:0000313" key="5">
    <source>
        <dbReference type="Proteomes" id="UP000317332"/>
    </source>
</evidence>
<dbReference type="InterPro" id="IPR001173">
    <property type="entry name" value="Glyco_trans_2-like"/>
</dbReference>
<dbReference type="PANTHER" id="PTHR43685">
    <property type="entry name" value="GLYCOSYLTRANSFERASE"/>
    <property type="match status" value="1"/>
</dbReference>
<sequence length="285" mass="32760">MPVKISIVIPCYNMGNFIEEAVNSVLAFPNQEDIEIIIVNDGSNDNGYTQGVLAGFNYPNCTIIHQENKGLGYARNTGIKNARAPFVLLLDADNKLRTDYIFKGLEIIESNEKVAVVYSDLNRFGIENGLVKVGSFDISRMLVKNYIDACVILRKSAWESVGGYDELMPVMGYEDWDLYIRLFFKGWEFYYLPIVGFDYRVREQSMLINSNQNRSLIISYMFSKEDMKQISNLRMALVDGLEHRDAYNRIQKRTVIKWALKLESVLKNNKLIFNNLKGIKNSLKK</sequence>
<name>A0A506PJX3_9FLAO</name>
<dbReference type="InterPro" id="IPR050834">
    <property type="entry name" value="Glycosyltransf_2"/>
</dbReference>
<dbReference type="CDD" id="cd00761">
    <property type="entry name" value="Glyco_tranf_GTA_type"/>
    <property type="match status" value="1"/>
</dbReference>
<dbReference type="Proteomes" id="UP000317332">
    <property type="component" value="Unassembled WGS sequence"/>
</dbReference>
<evidence type="ECO:0000259" key="2">
    <source>
        <dbReference type="Pfam" id="PF00535"/>
    </source>
</evidence>
<dbReference type="EMBL" id="VHIQ01000003">
    <property type="protein sequence ID" value="TPV33864.1"/>
    <property type="molecule type" value="Genomic_DNA"/>
</dbReference>
<feature type="domain" description="Galactosyltransferase C-terminal" evidence="3">
    <location>
        <begin position="149"/>
        <end position="194"/>
    </location>
</feature>
<dbReference type="Gene3D" id="3.90.550.10">
    <property type="entry name" value="Spore Coat Polysaccharide Biosynthesis Protein SpsA, Chain A"/>
    <property type="match status" value="1"/>
</dbReference>
<evidence type="ECO:0000256" key="1">
    <source>
        <dbReference type="ARBA" id="ARBA00022679"/>
    </source>
</evidence>
<accession>A0A506PJX3</accession>
<organism evidence="4 5">
    <name type="scientific">Paucihalobacter ruber</name>
    <dbReference type="NCBI Taxonomy" id="2567861"/>
    <lineage>
        <taxon>Bacteria</taxon>
        <taxon>Pseudomonadati</taxon>
        <taxon>Bacteroidota</taxon>
        <taxon>Flavobacteriia</taxon>
        <taxon>Flavobacteriales</taxon>
        <taxon>Flavobacteriaceae</taxon>
        <taxon>Paucihalobacter</taxon>
    </lineage>
</organism>
<dbReference type="SUPFAM" id="SSF53448">
    <property type="entry name" value="Nucleotide-diphospho-sugar transferases"/>
    <property type="match status" value="1"/>
</dbReference>
<protein>
    <submittedName>
        <fullName evidence="4">Glycosyltransferase family 2 protein</fullName>
    </submittedName>
</protein>
<dbReference type="OrthoDB" id="597270at2"/>
<dbReference type="PANTHER" id="PTHR43685:SF2">
    <property type="entry name" value="GLYCOSYLTRANSFERASE 2-LIKE DOMAIN-CONTAINING PROTEIN"/>
    <property type="match status" value="1"/>
</dbReference>
<gene>
    <name evidence="4" type="ORF">FJ651_06810</name>
</gene>
<evidence type="ECO:0000259" key="3">
    <source>
        <dbReference type="Pfam" id="PF02709"/>
    </source>
</evidence>
<evidence type="ECO:0000313" key="4">
    <source>
        <dbReference type="EMBL" id="TPV33864.1"/>
    </source>
</evidence>
<dbReference type="Pfam" id="PF00535">
    <property type="entry name" value="Glycos_transf_2"/>
    <property type="match status" value="1"/>
</dbReference>
<proteinExistence type="predicted"/>
<dbReference type="GO" id="GO:0016740">
    <property type="term" value="F:transferase activity"/>
    <property type="evidence" value="ECO:0007669"/>
    <property type="project" value="UniProtKB-KW"/>
</dbReference>
<reference evidence="4 5" key="1">
    <citation type="submission" date="2019-06" db="EMBL/GenBank/DDBJ databases">
        <title>Flavobacteriaceae Paucihalobacterium erythroidium CWB-1, complete genome.</title>
        <authorList>
            <person name="Wu S."/>
        </authorList>
    </citation>
    <scope>NUCLEOTIDE SEQUENCE [LARGE SCALE GENOMIC DNA]</scope>
    <source>
        <strain evidence="4 5">CWB-1</strain>
    </source>
</reference>
<dbReference type="Pfam" id="PF02709">
    <property type="entry name" value="Glyco_transf_7C"/>
    <property type="match status" value="1"/>
</dbReference>